<accession>A0A830C3C5</accession>
<keyword evidence="7 14" id="KW-0418">Kinase</keyword>
<dbReference type="InterPro" id="IPR008271">
    <property type="entry name" value="Ser/Thr_kinase_AS"/>
</dbReference>
<evidence type="ECO:0000256" key="8">
    <source>
        <dbReference type="ARBA" id="ARBA00022840"/>
    </source>
</evidence>
<keyword evidence="8" id="KW-0067">ATP-binding</keyword>
<proteinExistence type="predicted"/>
<comment type="caution">
    <text evidence="14">The sequence shown here is derived from an EMBL/GenBank/DDBJ whole genome shotgun (WGS) entry which is preliminary data.</text>
</comment>
<evidence type="ECO:0000256" key="6">
    <source>
        <dbReference type="ARBA" id="ARBA00022741"/>
    </source>
</evidence>
<dbReference type="Pfam" id="PF00069">
    <property type="entry name" value="Pkinase"/>
    <property type="match status" value="1"/>
</dbReference>
<evidence type="ECO:0000256" key="7">
    <source>
        <dbReference type="ARBA" id="ARBA00022777"/>
    </source>
</evidence>
<evidence type="ECO:0000256" key="10">
    <source>
        <dbReference type="ARBA" id="ARBA00023288"/>
    </source>
</evidence>
<keyword evidence="9" id="KW-0472">Membrane</keyword>
<dbReference type="GO" id="GO:0005524">
    <property type="term" value="F:ATP binding"/>
    <property type="evidence" value="ECO:0007669"/>
    <property type="project" value="UniProtKB-KW"/>
</dbReference>
<evidence type="ECO:0000256" key="4">
    <source>
        <dbReference type="ARBA" id="ARBA00022527"/>
    </source>
</evidence>
<evidence type="ECO:0000256" key="2">
    <source>
        <dbReference type="ARBA" id="ARBA00012513"/>
    </source>
</evidence>
<dbReference type="GO" id="GO:0004674">
    <property type="term" value="F:protein serine/threonine kinase activity"/>
    <property type="evidence" value="ECO:0007669"/>
    <property type="project" value="UniProtKB-KW"/>
</dbReference>
<dbReference type="Gene3D" id="1.10.510.10">
    <property type="entry name" value="Transferase(Phosphotransferase) domain 1"/>
    <property type="match status" value="1"/>
</dbReference>
<keyword evidence="5" id="KW-0808">Transferase</keyword>
<evidence type="ECO:0000259" key="13">
    <source>
        <dbReference type="PROSITE" id="PS50011"/>
    </source>
</evidence>
<keyword evidence="3" id="KW-1003">Cell membrane</keyword>
<evidence type="ECO:0000256" key="1">
    <source>
        <dbReference type="ARBA" id="ARBA00004193"/>
    </source>
</evidence>
<evidence type="ECO:0000313" key="14">
    <source>
        <dbReference type="EMBL" id="GFP94120.1"/>
    </source>
</evidence>
<feature type="domain" description="Protein kinase" evidence="13">
    <location>
        <begin position="1"/>
        <end position="226"/>
    </location>
</feature>
<comment type="catalytic activity">
    <reaction evidence="12">
        <text>L-seryl-[protein] + ATP = O-phospho-L-seryl-[protein] + ADP + H(+)</text>
        <dbReference type="Rhea" id="RHEA:17989"/>
        <dbReference type="Rhea" id="RHEA-COMP:9863"/>
        <dbReference type="Rhea" id="RHEA-COMP:11604"/>
        <dbReference type="ChEBI" id="CHEBI:15378"/>
        <dbReference type="ChEBI" id="CHEBI:29999"/>
        <dbReference type="ChEBI" id="CHEBI:30616"/>
        <dbReference type="ChEBI" id="CHEBI:83421"/>
        <dbReference type="ChEBI" id="CHEBI:456216"/>
        <dbReference type="EC" id="2.7.11.1"/>
    </reaction>
</comment>
<sequence>ESGQIVAVKRLKPAWERDTCYDRELGVLSRLSHPNIIRLIGRCAHKDTERIIVYEFMPLGTLYDHLHARQAGGEALDWDTRMRIGAGVAKGLSYLHNEANPRVIYRDLKPRNVLLGEDYNPKISDFGIAISALSTVTVAQPMGTPPYWAPEGALTVRLSSKSDVYSFGVLLLEIIAGTVPLDARRPRRVADWVTLQILINILKDNYCFFFLFKSCIMYKIVLYGLR</sequence>
<comment type="subcellular location">
    <subcellularLocation>
        <location evidence="1">Cell membrane</location>
        <topology evidence="1">Lipid-anchor</topology>
    </subcellularLocation>
</comment>
<dbReference type="AlphaFoldDB" id="A0A830C3C5"/>
<dbReference type="EMBL" id="BMAC01000335">
    <property type="protein sequence ID" value="GFP94120.1"/>
    <property type="molecule type" value="Genomic_DNA"/>
</dbReference>
<dbReference type="PANTHER" id="PTHR47985:SF44">
    <property type="entry name" value="SERINE_THREONINE-PROTEIN KINASE PBS1"/>
    <property type="match status" value="1"/>
</dbReference>
<keyword evidence="10" id="KW-0449">Lipoprotein</keyword>
<name>A0A830C3C5_9LAMI</name>
<protein>
    <recommendedName>
        <fullName evidence="2">non-specific serine/threonine protein kinase</fullName>
        <ecNumber evidence="2">2.7.11.1</ecNumber>
    </recommendedName>
</protein>
<dbReference type="PIRSF" id="PIRSF000654">
    <property type="entry name" value="Integrin-linked_kinase"/>
    <property type="match status" value="1"/>
</dbReference>
<dbReference type="PROSITE" id="PS50011">
    <property type="entry name" value="PROTEIN_KINASE_DOM"/>
    <property type="match status" value="1"/>
</dbReference>
<organism evidence="14 15">
    <name type="scientific">Phtheirospermum japonicum</name>
    <dbReference type="NCBI Taxonomy" id="374723"/>
    <lineage>
        <taxon>Eukaryota</taxon>
        <taxon>Viridiplantae</taxon>
        <taxon>Streptophyta</taxon>
        <taxon>Embryophyta</taxon>
        <taxon>Tracheophyta</taxon>
        <taxon>Spermatophyta</taxon>
        <taxon>Magnoliopsida</taxon>
        <taxon>eudicotyledons</taxon>
        <taxon>Gunneridae</taxon>
        <taxon>Pentapetalae</taxon>
        <taxon>asterids</taxon>
        <taxon>lamiids</taxon>
        <taxon>Lamiales</taxon>
        <taxon>Orobanchaceae</taxon>
        <taxon>Orobanchaceae incertae sedis</taxon>
        <taxon>Phtheirospermum</taxon>
    </lineage>
</organism>
<keyword evidence="4" id="KW-0723">Serine/threonine-protein kinase</keyword>
<dbReference type="OrthoDB" id="1602180at2759"/>
<evidence type="ECO:0000256" key="5">
    <source>
        <dbReference type="ARBA" id="ARBA00022679"/>
    </source>
</evidence>
<dbReference type="PANTHER" id="PTHR47985">
    <property type="entry name" value="OS07G0668900 PROTEIN"/>
    <property type="match status" value="1"/>
</dbReference>
<evidence type="ECO:0000256" key="9">
    <source>
        <dbReference type="ARBA" id="ARBA00023136"/>
    </source>
</evidence>
<dbReference type="SUPFAM" id="SSF56112">
    <property type="entry name" value="Protein kinase-like (PK-like)"/>
    <property type="match status" value="1"/>
</dbReference>
<comment type="catalytic activity">
    <reaction evidence="11">
        <text>L-threonyl-[protein] + ATP = O-phospho-L-threonyl-[protein] + ADP + H(+)</text>
        <dbReference type="Rhea" id="RHEA:46608"/>
        <dbReference type="Rhea" id="RHEA-COMP:11060"/>
        <dbReference type="Rhea" id="RHEA-COMP:11605"/>
        <dbReference type="ChEBI" id="CHEBI:15378"/>
        <dbReference type="ChEBI" id="CHEBI:30013"/>
        <dbReference type="ChEBI" id="CHEBI:30616"/>
        <dbReference type="ChEBI" id="CHEBI:61977"/>
        <dbReference type="ChEBI" id="CHEBI:456216"/>
        <dbReference type="EC" id="2.7.11.1"/>
    </reaction>
</comment>
<dbReference type="PROSITE" id="PS00108">
    <property type="entry name" value="PROTEIN_KINASE_ST"/>
    <property type="match status" value="1"/>
</dbReference>
<keyword evidence="15" id="KW-1185">Reference proteome</keyword>
<evidence type="ECO:0000256" key="11">
    <source>
        <dbReference type="ARBA" id="ARBA00047899"/>
    </source>
</evidence>
<keyword evidence="6" id="KW-0547">Nucleotide-binding</keyword>
<feature type="non-terminal residue" evidence="14">
    <location>
        <position position="1"/>
    </location>
</feature>
<evidence type="ECO:0000256" key="3">
    <source>
        <dbReference type="ARBA" id="ARBA00022475"/>
    </source>
</evidence>
<dbReference type="InterPro" id="IPR000719">
    <property type="entry name" value="Prot_kinase_dom"/>
</dbReference>
<reference evidence="14" key="1">
    <citation type="submission" date="2020-07" db="EMBL/GenBank/DDBJ databases">
        <title>Ethylene signaling mediates host invasion by parasitic plants.</title>
        <authorList>
            <person name="Yoshida S."/>
        </authorList>
    </citation>
    <scope>NUCLEOTIDE SEQUENCE</scope>
    <source>
        <strain evidence="14">Okayama</strain>
    </source>
</reference>
<evidence type="ECO:0000313" key="15">
    <source>
        <dbReference type="Proteomes" id="UP000653305"/>
    </source>
</evidence>
<dbReference type="InterPro" id="IPR011009">
    <property type="entry name" value="Kinase-like_dom_sf"/>
</dbReference>
<dbReference type="Proteomes" id="UP000653305">
    <property type="component" value="Unassembled WGS sequence"/>
</dbReference>
<gene>
    <name evidence="14" type="ORF">PHJA_001556400</name>
</gene>
<evidence type="ECO:0000256" key="12">
    <source>
        <dbReference type="ARBA" id="ARBA00048679"/>
    </source>
</evidence>
<dbReference type="SMART" id="SM00220">
    <property type="entry name" value="S_TKc"/>
    <property type="match status" value="1"/>
</dbReference>
<dbReference type="FunFam" id="1.10.510.10:FF:001023">
    <property type="entry name" value="Os07g0541700 protein"/>
    <property type="match status" value="1"/>
</dbReference>
<dbReference type="GO" id="GO:0005886">
    <property type="term" value="C:plasma membrane"/>
    <property type="evidence" value="ECO:0007669"/>
    <property type="project" value="UniProtKB-SubCell"/>
</dbReference>
<dbReference type="EC" id="2.7.11.1" evidence="2"/>